<dbReference type="InterPro" id="IPR011029">
    <property type="entry name" value="DEATH-like_dom_sf"/>
</dbReference>
<dbReference type="GO" id="GO:0005886">
    <property type="term" value="C:plasma membrane"/>
    <property type="evidence" value="ECO:0007669"/>
    <property type="project" value="UniProtKB-ARBA"/>
</dbReference>
<dbReference type="PROSITE" id="PS01122">
    <property type="entry name" value="CASPASE_CYS"/>
    <property type="match status" value="1"/>
</dbReference>
<dbReference type="Pfam" id="PF00619">
    <property type="entry name" value="CARD"/>
    <property type="match status" value="1"/>
</dbReference>
<evidence type="ECO:0000256" key="15">
    <source>
        <dbReference type="ARBA" id="ARBA00068172"/>
    </source>
</evidence>
<dbReference type="PRINTS" id="PR00376">
    <property type="entry name" value="IL1BCENZYME"/>
</dbReference>
<dbReference type="GO" id="GO:0005634">
    <property type="term" value="C:nucleus"/>
    <property type="evidence" value="ECO:0007669"/>
    <property type="project" value="UniProtKB-SubCell"/>
</dbReference>
<keyword evidence="8" id="KW-0677">Repeat</keyword>
<dbReference type="Gene3D" id="3.40.50.1460">
    <property type="match status" value="1"/>
</dbReference>
<comment type="subcellular location">
    <subcellularLocation>
        <location evidence="2">Cytoplasm</location>
    </subcellularLocation>
    <subcellularLocation>
        <location evidence="1">Nucleus</location>
    </subcellularLocation>
</comment>
<name>A0A3Q3INW8_MONAL</name>
<evidence type="ECO:0000256" key="16">
    <source>
        <dbReference type="PIRSR" id="PIRSR038001-1"/>
    </source>
</evidence>
<dbReference type="Pfam" id="PF00656">
    <property type="entry name" value="Peptidase_C14"/>
    <property type="match status" value="1"/>
</dbReference>
<dbReference type="CDD" id="cd00032">
    <property type="entry name" value="CASc"/>
    <property type="match status" value="1"/>
</dbReference>
<evidence type="ECO:0000256" key="1">
    <source>
        <dbReference type="ARBA" id="ARBA00004123"/>
    </source>
</evidence>
<dbReference type="Ensembl" id="ENSMALT00000005524.1">
    <property type="protein sequence ID" value="ENSMALP00000005404.1"/>
    <property type="gene ID" value="ENSMALG00000003888.1"/>
</dbReference>
<dbReference type="PANTHER" id="PTHR48169">
    <property type="entry name" value="DED DOMAIN-CONTAINING PROTEIN"/>
    <property type="match status" value="1"/>
</dbReference>
<dbReference type="GO" id="GO:0043065">
    <property type="term" value="P:positive regulation of apoptotic process"/>
    <property type="evidence" value="ECO:0007669"/>
    <property type="project" value="UniProtKB-ARBA"/>
</dbReference>
<dbReference type="PROSITE" id="PS50207">
    <property type="entry name" value="CASPASE_P10"/>
    <property type="match status" value="1"/>
</dbReference>
<dbReference type="PROSITE" id="PS50209">
    <property type="entry name" value="CARD"/>
    <property type="match status" value="1"/>
</dbReference>
<keyword evidence="10" id="KW-0788">Thiol protease</keyword>
<evidence type="ECO:0000256" key="10">
    <source>
        <dbReference type="ARBA" id="ARBA00022807"/>
    </source>
</evidence>
<evidence type="ECO:0000256" key="3">
    <source>
        <dbReference type="ARBA" id="ARBA00010134"/>
    </source>
</evidence>
<evidence type="ECO:0000256" key="6">
    <source>
        <dbReference type="ARBA" id="ARBA00022670"/>
    </source>
</evidence>
<keyword evidence="7" id="KW-0053">Apoptosis</keyword>
<dbReference type="InterPro" id="IPR033139">
    <property type="entry name" value="Caspase_cys_AS"/>
</dbReference>
<keyword evidence="5" id="KW-0597">Phosphoprotein</keyword>
<comment type="similarity">
    <text evidence="3 17">Belongs to the peptidase C14A family.</text>
</comment>
<feature type="domain" description="Caspase family p20" evidence="19">
    <location>
        <begin position="115"/>
        <end position="234"/>
    </location>
</feature>
<keyword evidence="4" id="KW-0963">Cytoplasm</keyword>
<evidence type="ECO:0000256" key="17">
    <source>
        <dbReference type="RuleBase" id="RU003971"/>
    </source>
</evidence>
<evidence type="ECO:0000313" key="22">
    <source>
        <dbReference type="Proteomes" id="UP000261600"/>
    </source>
</evidence>
<dbReference type="GO" id="GO:0032991">
    <property type="term" value="C:protein-containing complex"/>
    <property type="evidence" value="ECO:0007669"/>
    <property type="project" value="UniProtKB-ARBA"/>
</dbReference>
<dbReference type="FunFam" id="3.40.50.1460:FF:000008">
    <property type="entry name" value="caspase-8 isoform X1"/>
    <property type="match status" value="1"/>
</dbReference>
<dbReference type="GO" id="GO:0051604">
    <property type="term" value="P:protein maturation"/>
    <property type="evidence" value="ECO:0007669"/>
    <property type="project" value="UniProtKB-ARBA"/>
</dbReference>
<evidence type="ECO:0000313" key="21">
    <source>
        <dbReference type="Ensembl" id="ENSMALP00000005404.1"/>
    </source>
</evidence>
<dbReference type="PANTHER" id="PTHR48169:SF7">
    <property type="entry name" value="CASPASE 10"/>
    <property type="match status" value="1"/>
</dbReference>
<dbReference type="InterPro" id="IPR002138">
    <property type="entry name" value="Pept_C14_p10"/>
</dbReference>
<dbReference type="STRING" id="43700.ENSMALP00000005404"/>
<evidence type="ECO:0000256" key="14">
    <source>
        <dbReference type="ARBA" id="ARBA00066479"/>
    </source>
</evidence>
<dbReference type="InterPro" id="IPR001315">
    <property type="entry name" value="CARD"/>
</dbReference>
<feature type="active site" evidence="16">
    <location>
        <position position="230"/>
    </location>
</feature>
<dbReference type="PROSITE" id="PS50208">
    <property type="entry name" value="CASPASE_P20"/>
    <property type="match status" value="1"/>
</dbReference>
<evidence type="ECO:0000256" key="12">
    <source>
        <dbReference type="ARBA" id="ARBA00023242"/>
    </source>
</evidence>
<dbReference type="GO" id="GO:0004197">
    <property type="term" value="F:cysteine-type endopeptidase activity"/>
    <property type="evidence" value="ECO:0007669"/>
    <property type="project" value="InterPro"/>
</dbReference>
<sequence length="344" mass="38373">MSAKDELRCNKIAIQAILKGNYTLILQKIYEKKMITEWEYDDLKCINKAGINEHVVELMDKIMNKGETTCKKFLNLLQTDGDITSTFPALQELLGIPDSVPLSETDERYQLNSQPVGLCVIINNEKFIGGDVRCGTNKDAESLAKVFSWLGFTVLMCKDQTQEQMDQALKYFPLKHGDAFICCILSHGNKGVVFGTDQKPLSIKEITRTFKATDTSALTNKPKVFVIQACQGEKMQRGVLPKDLKTDACPLSVPEEADVLVALATVEDHPAYRHETNGSWFIKSVCQQLKEGCKCGDNITDILTKVNNEVGQEEGCSRRPGSVKQMPEVRYTLTKKLVLSPPSN</sequence>
<evidence type="ECO:0000256" key="7">
    <source>
        <dbReference type="ARBA" id="ARBA00022703"/>
    </source>
</evidence>
<dbReference type="EC" id="3.4.22.61" evidence="14"/>
<evidence type="ECO:0000259" key="18">
    <source>
        <dbReference type="PROSITE" id="PS50207"/>
    </source>
</evidence>
<proteinExistence type="inferred from homology"/>
<evidence type="ECO:0000256" key="9">
    <source>
        <dbReference type="ARBA" id="ARBA00022801"/>
    </source>
</evidence>
<evidence type="ECO:0000256" key="5">
    <source>
        <dbReference type="ARBA" id="ARBA00022553"/>
    </source>
</evidence>
<keyword evidence="12" id="KW-0539">Nucleus</keyword>
<keyword evidence="9" id="KW-0378">Hydrolase</keyword>
<dbReference type="AlphaFoldDB" id="A0A3Q3INW8"/>
<evidence type="ECO:0000256" key="2">
    <source>
        <dbReference type="ARBA" id="ARBA00004496"/>
    </source>
</evidence>
<dbReference type="SMART" id="SM00115">
    <property type="entry name" value="CASc"/>
    <property type="match status" value="1"/>
</dbReference>
<keyword evidence="6" id="KW-0645">Protease</keyword>
<evidence type="ECO:0000256" key="11">
    <source>
        <dbReference type="ARBA" id="ARBA00023145"/>
    </source>
</evidence>
<organism evidence="21 22">
    <name type="scientific">Monopterus albus</name>
    <name type="common">Swamp eel</name>
    <dbReference type="NCBI Taxonomy" id="43700"/>
    <lineage>
        <taxon>Eukaryota</taxon>
        <taxon>Metazoa</taxon>
        <taxon>Chordata</taxon>
        <taxon>Craniata</taxon>
        <taxon>Vertebrata</taxon>
        <taxon>Euteleostomi</taxon>
        <taxon>Actinopterygii</taxon>
        <taxon>Neopterygii</taxon>
        <taxon>Teleostei</taxon>
        <taxon>Neoteleostei</taxon>
        <taxon>Acanthomorphata</taxon>
        <taxon>Anabantaria</taxon>
        <taxon>Synbranchiformes</taxon>
        <taxon>Synbranchidae</taxon>
        <taxon>Monopterus</taxon>
    </lineage>
</organism>
<feature type="active site" evidence="16">
    <location>
        <position position="187"/>
    </location>
</feature>
<feature type="domain" description="CARD" evidence="20">
    <location>
        <begin position="1"/>
        <end position="78"/>
    </location>
</feature>
<reference evidence="21" key="2">
    <citation type="submission" date="2025-09" db="UniProtKB">
        <authorList>
            <consortium name="Ensembl"/>
        </authorList>
    </citation>
    <scope>IDENTIFICATION</scope>
</reference>
<dbReference type="InterPro" id="IPR015917">
    <property type="entry name" value="Pept_C14A"/>
</dbReference>
<dbReference type="GO" id="GO:0006915">
    <property type="term" value="P:apoptotic process"/>
    <property type="evidence" value="ECO:0007669"/>
    <property type="project" value="UniProtKB-KW"/>
</dbReference>
<dbReference type="InterPro" id="IPR011600">
    <property type="entry name" value="Pept_C14_caspase"/>
</dbReference>
<evidence type="ECO:0000259" key="20">
    <source>
        <dbReference type="PROSITE" id="PS50209"/>
    </source>
</evidence>
<dbReference type="InterPro" id="IPR001309">
    <property type="entry name" value="Pept_C14_p20"/>
</dbReference>
<dbReference type="GO" id="GO:0005737">
    <property type="term" value="C:cytoplasm"/>
    <property type="evidence" value="ECO:0007669"/>
    <property type="project" value="UniProtKB-SubCell"/>
</dbReference>
<dbReference type="Gene3D" id="1.10.533.10">
    <property type="entry name" value="Death Domain, Fas"/>
    <property type="match status" value="1"/>
</dbReference>
<accession>A0A3Q3INW8</accession>
<dbReference type="InterPro" id="IPR029030">
    <property type="entry name" value="Caspase-like_dom_sf"/>
</dbReference>
<evidence type="ECO:0000256" key="8">
    <source>
        <dbReference type="ARBA" id="ARBA00022737"/>
    </source>
</evidence>
<keyword evidence="22" id="KW-1185">Reference proteome</keyword>
<dbReference type="SUPFAM" id="SSF52129">
    <property type="entry name" value="Caspase-like"/>
    <property type="match status" value="1"/>
</dbReference>
<dbReference type="SUPFAM" id="SSF47986">
    <property type="entry name" value="DEATH domain"/>
    <property type="match status" value="1"/>
</dbReference>
<protein>
    <recommendedName>
        <fullName evidence="15">Caspase-8</fullName>
        <ecNumber evidence="14">3.4.22.61</ecNumber>
    </recommendedName>
</protein>
<dbReference type="CDD" id="cd01671">
    <property type="entry name" value="CARD"/>
    <property type="match status" value="1"/>
</dbReference>
<evidence type="ECO:0000259" key="19">
    <source>
        <dbReference type="PROSITE" id="PS50208"/>
    </source>
</evidence>
<evidence type="ECO:0000256" key="13">
    <source>
        <dbReference type="ARBA" id="ARBA00051626"/>
    </source>
</evidence>
<feature type="domain" description="Caspase family p10" evidence="18">
    <location>
        <begin position="253"/>
        <end position="341"/>
    </location>
</feature>
<keyword evidence="11" id="KW-0865">Zymogen</keyword>
<reference evidence="21" key="1">
    <citation type="submission" date="2025-08" db="UniProtKB">
        <authorList>
            <consortium name="Ensembl"/>
        </authorList>
    </citation>
    <scope>IDENTIFICATION</scope>
</reference>
<comment type="catalytic activity">
    <reaction evidence="13">
        <text>Strict requirement for Asp at position P1 and has a preferred cleavage sequence of (Leu/Asp/Val)-Glu-Thr-Asp-|-(Gly/Ser/Ala).</text>
        <dbReference type="EC" id="3.4.22.61"/>
    </reaction>
</comment>
<dbReference type="PIRSF" id="PIRSF038001">
    <property type="entry name" value="Caspase_ICE"/>
    <property type="match status" value="1"/>
</dbReference>
<evidence type="ECO:0000256" key="4">
    <source>
        <dbReference type="ARBA" id="ARBA00022490"/>
    </source>
</evidence>
<dbReference type="GO" id="GO:0006508">
    <property type="term" value="P:proteolysis"/>
    <property type="evidence" value="ECO:0007669"/>
    <property type="project" value="UniProtKB-KW"/>
</dbReference>
<dbReference type="Proteomes" id="UP000261600">
    <property type="component" value="Unplaced"/>
</dbReference>